<organism evidence="2">
    <name type="scientific">Laccaria bicolor (strain S238N-H82 / ATCC MYA-4686)</name>
    <name type="common">Bicoloured deceiver</name>
    <name type="synonym">Laccaria laccata var. bicolor</name>
    <dbReference type="NCBI Taxonomy" id="486041"/>
    <lineage>
        <taxon>Eukaryota</taxon>
        <taxon>Fungi</taxon>
        <taxon>Dikarya</taxon>
        <taxon>Basidiomycota</taxon>
        <taxon>Agaricomycotina</taxon>
        <taxon>Agaricomycetes</taxon>
        <taxon>Agaricomycetidae</taxon>
        <taxon>Agaricales</taxon>
        <taxon>Agaricineae</taxon>
        <taxon>Hydnangiaceae</taxon>
        <taxon>Laccaria</taxon>
    </lineage>
</organism>
<protein>
    <submittedName>
        <fullName evidence="1">Predicted protein</fullName>
    </submittedName>
</protein>
<evidence type="ECO:0000313" key="2">
    <source>
        <dbReference type="Proteomes" id="UP000001194"/>
    </source>
</evidence>
<proteinExistence type="predicted"/>
<name>B0DPF1_LACBS</name>
<gene>
    <name evidence="1" type="ORF">LACBIDRAFT_307114</name>
</gene>
<dbReference type="Proteomes" id="UP000001194">
    <property type="component" value="Unassembled WGS sequence"/>
</dbReference>
<dbReference type="InParanoid" id="B0DPF1"/>
<sequence>MSLSQLHLPSFSLLDTMDMRTLTGFIVYSCEYARDQDTATLFEGDIQMVDPKGSFWSQLKMFCKGLGRK</sequence>
<accession>B0DPF1</accession>
<reference evidence="1 2" key="1">
    <citation type="journal article" date="2008" name="Nature">
        <title>The genome of Laccaria bicolor provides insights into mycorrhizal symbiosis.</title>
        <authorList>
            <person name="Martin F."/>
            <person name="Aerts A."/>
            <person name="Ahren D."/>
            <person name="Brun A."/>
            <person name="Danchin E.G.J."/>
            <person name="Duchaussoy F."/>
            <person name="Gibon J."/>
            <person name="Kohler A."/>
            <person name="Lindquist E."/>
            <person name="Pereda V."/>
            <person name="Salamov A."/>
            <person name="Shapiro H.J."/>
            <person name="Wuyts J."/>
            <person name="Blaudez D."/>
            <person name="Buee M."/>
            <person name="Brokstein P."/>
            <person name="Canbaeck B."/>
            <person name="Cohen D."/>
            <person name="Courty P.E."/>
            <person name="Coutinho P.M."/>
            <person name="Delaruelle C."/>
            <person name="Detter J.C."/>
            <person name="Deveau A."/>
            <person name="DiFazio S."/>
            <person name="Duplessis S."/>
            <person name="Fraissinet-Tachet L."/>
            <person name="Lucic E."/>
            <person name="Frey-Klett P."/>
            <person name="Fourrey C."/>
            <person name="Feussner I."/>
            <person name="Gay G."/>
            <person name="Grimwood J."/>
            <person name="Hoegger P.J."/>
            <person name="Jain P."/>
            <person name="Kilaru S."/>
            <person name="Labbe J."/>
            <person name="Lin Y.C."/>
            <person name="Legue V."/>
            <person name="Le Tacon F."/>
            <person name="Marmeisse R."/>
            <person name="Melayah D."/>
            <person name="Montanini B."/>
            <person name="Muratet M."/>
            <person name="Nehls U."/>
            <person name="Niculita-Hirzel H."/>
            <person name="Oudot-Le Secq M.P."/>
            <person name="Peter M."/>
            <person name="Quesneville H."/>
            <person name="Rajashekar B."/>
            <person name="Reich M."/>
            <person name="Rouhier N."/>
            <person name="Schmutz J."/>
            <person name="Yin T."/>
            <person name="Chalot M."/>
            <person name="Henrissat B."/>
            <person name="Kuees U."/>
            <person name="Lucas S."/>
            <person name="Van de Peer Y."/>
            <person name="Podila G.K."/>
            <person name="Polle A."/>
            <person name="Pukkila P.J."/>
            <person name="Richardson P.M."/>
            <person name="Rouze P."/>
            <person name="Sanders I.R."/>
            <person name="Stajich J.E."/>
            <person name="Tunlid A."/>
            <person name="Tuskan G."/>
            <person name="Grigoriev I.V."/>
        </authorList>
    </citation>
    <scope>NUCLEOTIDE SEQUENCE [LARGE SCALE GENOMIC DNA]</scope>
    <source>
        <strain evidence="2">S238N-H82 / ATCC MYA-4686</strain>
    </source>
</reference>
<dbReference type="EMBL" id="DS547123">
    <property type="protein sequence ID" value="EDR03673.1"/>
    <property type="molecule type" value="Genomic_DNA"/>
</dbReference>
<dbReference type="HOGENOM" id="CLU_145555_1_0_1"/>
<dbReference type="AlphaFoldDB" id="B0DPF1"/>
<dbReference type="GeneID" id="6081454"/>
<keyword evidence="2" id="KW-1185">Reference proteome</keyword>
<dbReference type="KEGG" id="lbc:LACBIDRAFT_307114"/>
<evidence type="ECO:0000313" key="1">
    <source>
        <dbReference type="EMBL" id="EDR03673.1"/>
    </source>
</evidence>
<dbReference type="RefSeq" id="XP_001885821.1">
    <property type="nucleotide sequence ID" value="XM_001885786.1"/>
</dbReference>